<name>A0A9P9WH11_9PEZI</name>
<feature type="compositionally biased region" description="Polar residues" evidence="9">
    <location>
        <begin position="605"/>
        <end position="616"/>
    </location>
</feature>
<keyword evidence="12" id="KW-1185">Reference proteome</keyword>
<dbReference type="InterPro" id="IPR001245">
    <property type="entry name" value="Ser-Thr/Tyr_kinase_cat_dom"/>
</dbReference>
<comment type="catalytic activity">
    <reaction evidence="7">
        <text>L-threonyl-[protein] + ATP = O-phospho-L-threonyl-[protein] + ADP + H(+)</text>
        <dbReference type="Rhea" id="RHEA:46608"/>
        <dbReference type="Rhea" id="RHEA-COMP:11060"/>
        <dbReference type="Rhea" id="RHEA-COMP:11605"/>
        <dbReference type="ChEBI" id="CHEBI:15378"/>
        <dbReference type="ChEBI" id="CHEBI:30013"/>
        <dbReference type="ChEBI" id="CHEBI:30616"/>
        <dbReference type="ChEBI" id="CHEBI:61977"/>
        <dbReference type="ChEBI" id="CHEBI:456216"/>
        <dbReference type="EC" id="2.7.11.1"/>
    </reaction>
</comment>
<dbReference type="GO" id="GO:0005524">
    <property type="term" value="F:ATP binding"/>
    <property type="evidence" value="ECO:0007669"/>
    <property type="project" value="UniProtKB-KW"/>
</dbReference>
<evidence type="ECO:0000256" key="3">
    <source>
        <dbReference type="ARBA" id="ARBA00022679"/>
    </source>
</evidence>
<evidence type="ECO:0000259" key="10">
    <source>
        <dbReference type="PROSITE" id="PS50011"/>
    </source>
</evidence>
<dbReference type="GO" id="GO:0004674">
    <property type="term" value="F:protein serine/threonine kinase activity"/>
    <property type="evidence" value="ECO:0007669"/>
    <property type="project" value="UniProtKB-KW"/>
</dbReference>
<feature type="compositionally biased region" description="Polar residues" evidence="9">
    <location>
        <begin position="583"/>
        <end position="597"/>
    </location>
</feature>
<accession>A0A9P9WH11</accession>
<evidence type="ECO:0000313" key="11">
    <source>
        <dbReference type="EMBL" id="KAI1862949.1"/>
    </source>
</evidence>
<protein>
    <recommendedName>
        <fullName evidence="1">non-specific serine/threonine protein kinase</fullName>
        <ecNumber evidence="1">2.7.11.1</ecNumber>
    </recommendedName>
</protein>
<comment type="caution">
    <text evidence="11">The sequence shown here is derived from an EMBL/GenBank/DDBJ whole genome shotgun (WGS) entry which is preliminary data.</text>
</comment>
<evidence type="ECO:0000256" key="7">
    <source>
        <dbReference type="ARBA" id="ARBA00047899"/>
    </source>
</evidence>
<evidence type="ECO:0000256" key="6">
    <source>
        <dbReference type="ARBA" id="ARBA00022840"/>
    </source>
</evidence>
<comment type="catalytic activity">
    <reaction evidence="8">
        <text>L-seryl-[protein] + ATP = O-phospho-L-seryl-[protein] + ADP + H(+)</text>
        <dbReference type="Rhea" id="RHEA:17989"/>
        <dbReference type="Rhea" id="RHEA-COMP:9863"/>
        <dbReference type="Rhea" id="RHEA-COMP:11604"/>
        <dbReference type="ChEBI" id="CHEBI:15378"/>
        <dbReference type="ChEBI" id="CHEBI:29999"/>
        <dbReference type="ChEBI" id="CHEBI:30616"/>
        <dbReference type="ChEBI" id="CHEBI:83421"/>
        <dbReference type="ChEBI" id="CHEBI:456216"/>
        <dbReference type="EC" id="2.7.11.1"/>
    </reaction>
</comment>
<dbReference type="Pfam" id="PF07714">
    <property type="entry name" value="PK_Tyr_Ser-Thr"/>
    <property type="match status" value="1"/>
</dbReference>
<sequence>MDGQDHKSLRKSCIDELAGKIQDAMKRGNDGERAFCCHSSLRAIWKERRLQQLLFDNRLTDSQIDFLWKHLLGFLSFIVWAEIPDDDWFSTFKSRIFSTPDTTCARFIDDHLPLDLETLKGLGFKSHRVEKFWIDQHRFIPAVLDFSIQRDTQKIGPHVRLPFEFRAEEDRRGGYGLIEFYRIPPEYVQSSMYGHATWKPNEPYAVAVKSFKEGRTDAQREVETLCRVKMTLPGDLYRITLHHTIIEQDMQYYIILPLADLGNLDQFLRAQSAVSSKTYSLQPKTFRERFPDLPSHTAELAGALLEQCVAIADALKWLHAGFRENQNLVYLAHMDLKPDNILLFDGHSAPVGFWKLADFGISVIKKIHKGVQERQTMHTGARRPQNTYQAPEVEKSWLSGGSSKVGRKSDIWSFGAIFSEVLTFAEGGPSYLTKFERTRPGTYDNFYCPIDNGLSPGSPDFQVRPNVVTWLEDLCHHAGADRSYVTCWTRCVKRLLIVDPQHRPDAAQLLDYVNHVSDHVHRFIQQEEPPMCIFDQAQREPLPRLRGSDAKPIAPAAPDIQFNLVNTAVDNAEQSASMNAESFVSTGTNSDGLSPRSSRVDSDPEGSSTRHTSMSQPGMRAAGGPIAYSRSTPLLAESTLEIDLPKTELYRESWEPGINTRSCPKDVAIGQLWIAYLSRFKVYMFRLRPDYQGKRIVQPTEGVDLPTGDKNEWRSIVVSGHYLVVWGESKRSREPLFRVYRVFPQDAGGSPPTLLQTSLKDFDSPKRVALSCQGFVAVISSKNLLISQIEAPGETQRLYTEAGIPEDESYFEDIAFNEEGDILYAWAAGRRGWLLCYRIIKPFVIHLEHKTSHDCEINQKLHLAKLLPYDRTMGCILSPDAGKYVAFSAESSITDNISPMLSTSLLWPTVSDIRACCIYGDRSFVIAKPKSLRKTCLVEYPLPRNGAYDHTEERIICRLDSRLIEGSAMKFFRCGNDGAILVVICHRDGKMEVIKYGTKRNQ</sequence>
<feature type="region of interest" description="Disordered" evidence="9">
    <location>
        <begin position="376"/>
        <end position="405"/>
    </location>
</feature>
<evidence type="ECO:0000256" key="4">
    <source>
        <dbReference type="ARBA" id="ARBA00022741"/>
    </source>
</evidence>
<keyword evidence="4" id="KW-0547">Nucleotide-binding</keyword>
<feature type="compositionally biased region" description="Polar residues" evidence="9">
    <location>
        <begin position="377"/>
        <end position="389"/>
    </location>
</feature>
<evidence type="ECO:0000256" key="1">
    <source>
        <dbReference type="ARBA" id="ARBA00012513"/>
    </source>
</evidence>
<dbReference type="EMBL" id="JAFIMR010000026">
    <property type="protein sequence ID" value="KAI1862949.1"/>
    <property type="molecule type" value="Genomic_DNA"/>
</dbReference>
<dbReference type="Gene3D" id="1.10.510.10">
    <property type="entry name" value="Transferase(Phosphotransferase) domain 1"/>
    <property type="match status" value="1"/>
</dbReference>
<dbReference type="InterPro" id="IPR011009">
    <property type="entry name" value="Kinase-like_dom_sf"/>
</dbReference>
<dbReference type="AlphaFoldDB" id="A0A9P9WH11"/>
<keyword evidence="3" id="KW-0808">Transferase</keyword>
<feature type="domain" description="Protein kinase" evidence="10">
    <location>
        <begin position="164"/>
        <end position="524"/>
    </location>
</feature>
<dbReference type="PROSITE" id="PS00108">
    <property type="entry name" value="PROTEIN_KINASE_ST"/>
    <property type="match status" value="1"/>
</dbReference>
<reference evidence="11" key="1">
    <citation type="submission" date="2021-03" db="EMBL/GenBank/DDBJ databases">
        <title>Revisited historic fungal species revealed as producer of novel bioactive compounds through whole genome sequencing and comparative genomics.</title>
        <authorList>
            <person name="Vignolle G.A."/>
            <person name="Hochenegger N."/>
            <person name="Mach R.L."/>
            <person name="Mach-Aigner A.R."/>
            <person name="Javad Rahimi M."/>
            <person name="Salim K.A."/>
            <person name="Chan C.M."/>
            <person name="Lim L.B.L."/>
            <person name="Cai F."/>
            <person name="Druzhinina I.S."/>
            <person name="U'Ren J.M."/>
            <person name="Derntl C."/>
        </authorList>
    </citation>
    <scope>NUCLEOTIDE SEQUENCE</scope>
    <source>
        <strain evidence="11">TUCIM 5799</strain>
    </source>
</reference>
<evidence type="ECO:0000256" key="8">
    <source>
        <dbReference type="ARBA" id="ARBA00048679"/>
    </source>
</evidence>
<dbReference type="InterPro" id="IPR008271">
    <property type="entry name" value="Ser/Thr_kinase_AS"/>
</dbReference>
<dbReference type="PANTHER" id="PTHR43671:SF98">
    <property type="entry name" value="SERINE_THREONINE-PROTEIN KINASE NEK11"/>
    <property type="match status" value="1"/>
</dbReference>
<dbReference type="InterPro" id="IPR050660">
    <property type="entry name" value="NEK_Ser/Thr_kinase"/>
</dbReference>
<feature type="region of interest" description="Disordered" evidence="9">
    <location>
        <begin position="583"/>
        <end position="624"/>
    </location>
</feature>
<evidence type="ECO:0000256" key="5">
    <source>
        <dbReference type="ARBA" id="ARBA00022777"/>
    </source>
</evidence>
<dbReference type="EC" id="2.7.11.1" evidence="1"/>
<evidence type="ECO:0000313" key="12">
    <source>
        <dbReference type="Proteomes" id="UP000829685"/>
    </source>
</evidence>
<evidence type="ECO:0000256" key="2">
    <source>
        <dbReference type="ARBA" id="ARBA00022527"/>
    </source>
</evidence>
<dbReference type="PANTHER" id="PTHR43671">
    <property type="entry name" value="SERINE/THREONINE-PROTEIN KINASE NEK"/>
    <property type="match status" value="1"/>
</dbReference>
<gene>
    <name evidence="11" type="ORF">JX265_008995</name>
</gene>
<organism evidence="11 12">
    <name type="scientific">Neoarthrinium moseri</name>
    <dbReference type="NCBI Taxonomy" id="1658444"/>
    <lineage>
        <taxon>Eukaryota</taxon>
        <taxon>Fungi</taxon>
        <taxon>Dikarya</taxon>
        <taxon>Ascomycota</taxon>
        <taxon>Pezizomycotina</taxon>
        <taxon>Sordariomycetes</taxon>
        <taxon>Xylariomycetidae</taxon>
        <taxon>Amphisphaeriales</taxon>
        <taxon>Apiosporaceae</taxon>
        <taxon>Neoarthrinium</taxon>
    </lineage>
</organism>
<dbReference type="Proteomes" id="UP000829685">
    <property type="component" value="Unassembled WGS sequence"/>
</dbReference>
<keyword evidence="6" id="KW-0067">ATP-binding</keyword>
<dbReference type="GO" id="GO:0005634">
    <property type="term" value="C:nucleus"/>
    <property type="evidence" value="ECO:0007669"/>
    <property type="project" value="TreeGrafter"/>
</dbReference>
<proteinExistence type="predicted"/>
<dbReference type="SMART" id="SM00220">
    <property type="entry name" value="S_TKc"/>
    <property type="match status" value="1"/>
</dbReference>
<keyword evidence="5" id="KW-0418">Kinase</keyword>
<keyword evidence="2" id="KW-0723">Serine/threonine-protein kinase</keyword>
<dbReference type="SUPFAM" id="SSF56112">
    <property type="entry name" value="Protein kinase-like (PK-like)"/>
    <property type="match status" value="1"/>
</dbReference>
<evidence type="ECO:0000256" key="9">
    <source>
        <dbReference type="SAM" id="MobiDB-lite"/>
    </source>
</evidence>
<dbReference type="PROSITE" id="PS50011">
    <property type="entry name" value="PROTEIN_KINASE_DOM"/>
    <property type="match status" value="1"/>
</dbReference>
<dbReference type="InterPro" id="IPR000719">
    <property type="entry name" value="Prot_kinase_dom"/>
</dbReference>